<evidence type="ECO:0000313" key="5">
    <source>
        <dbReference type="Proteomes" id="UP000002037"/>
    </source>
</evidence>
<feature type="region of interest" description="Disordered" evidence="3">
    <location>
        <begin position="243"/>
        <end position="265"/>
    </location>
</feature>
<dbReference type="InterPro" id="IPR001680">
    <property type="entry name" value="WD40_rpt"/>
</dbReference>
<dbReference type="AlphaFoldDB" id="C5MFQ1"/>
<dbReference type="Gene3D" id="2.130.10.10">
    <property type="entry name" value="YVTN repeat-like/Quinoprotein amine dehydrogenase"/>
    <property type="match status" value="1"/>
</dbReference>
<sequence>MTSEHNSYVYWNYNSGHSKSEIKTLSLIPNTDILVTLGKGEKELRLHDIYQRDNPLIANIESGNGQDNISCLDTFMFKGITGSKDSITYLDFNTGEKISEFKNKTSEGNSNLTGCKFMNDKLISVWSKDQTFSLYDIRKDNSGPKSQIFQFSGDNSYTCAGFTGNYINVGTNIGRVISLDLRKSVMHNDRVSNYSITSIESFSGDTILTSDFNGGVRIYNLDTGNILLHYEVDEEIINEKNGYKNGYDKKKHTDSDSEDDDNSIDHEGLKMKYNASFIPESNKLIHGTDFGKIEISKLNVTPTGKLPYGVSTEKPLIASYDTRDAKSQTINIVKYDKLKERLVATSLDGQLHIWDNLPL</sequence>
<evidence type="ECO:0000256" key="2">
    <source>
        <dbReference type="ARBA" id="ARBA00022737"/>
    </source>
</evidence>
<dbReference type="SMART" id="SM00320">
    <property type="entry name" value="WD40"/>
    <property type="match status" value="4"/>
</dbReference>
<dbReference type="Proteomes" id="UP000002037">
    <property type="component" value="Unassembled WGS sequence"/>
</dbReference>
<dbReference type="PROSITE" id="PS00678">
    <property type="entry name" value="WD_REPEATS_1"/>
    <property type="match status" value="1"/>
</dbReference>
<keyword evidence="2" id="KW-0677">Repeat</keyword>
<dbReference type="RefSeq" id="XP_002550596.1">
    <property type="nucleotide sequence ID" value="XM_002550550.1"/>
</dbReference>
<keyword evidence="5" id="KW-1185">Reference proteome</keyword>
<evidence type="ECO:0008006" key="6">
    <source>
        <dbReference type="Google" id="ProtNLM"/>
    </source>
</evidence>
<keyword evidence="1" id="KW-0853">WD repeat</keyword>
<name>C5MFQ1_CANTT</name>
<organism evidence="4 5">
    <name type="scientific">Candida tropicalis (strain ATCC MYA-3404 / T1)</name>
    <name type="common">Yeast</name>
    <dbReference type="NCBI Taxonomy" id="294747"/>
    <lineage>
        <taxon>Eukaryota</taxon>
        <taxon>Fungi</taxon>
        <taxon>Dikarya</taxon>
        <taxon>Ascomycota</taxon>
        <taxon>Saccharomycotina</taxon>
        <taxon>Pichiomycetes</taxon>
        <taxon>Debaryomycetaceae</taxon>
        <taxon>Candida/Lodderomyces clade</taxon>
        <taxon>Candida</taxon>
    </lineage>
</organism>
<dbReference type="InterPro" id="IPR015943">
    <property type="entry name" value="WD40/YVTN_repeat-like_dom_sf"/>
</dbReference>
<dbReference type="InterPro" id="IPR019775">
    <property type="entry name" value="WD40_repeat_CS"/>
</dbReference>
<dbReference type="eggNOG" id="ENOG502RS0S">
    <property type="taxonomic scope" value="Eukaryota"/>
</dbReference>
<reference evidence="4 5" key="1">
    <citation type="journal article" date="2009" name="Nature">
        <title>Evolution of pathogenicity and sexual reproduction in eight Candida genomes.</title>
        <authorList>
            <person name="Butler G."/>
            <person name="Rasmussen M.D."/>
            <person name="Lin M.F."/>
            <person name="Santos M.A."/>
            <person name="Sakthikumar S."/>
            <person name="Munro C.A."/>
            <person name="Rheinbay E."/>
            <person name="Grabherr M."/>
            <person name="Forche A."/>
            <person name="Reedy J.L."/>
            <person name="Agrafioti I."/>
            <person name="Arnaud M.B."/>
            <person name="Bates S."/>
            <person name="Brown A.J."/>
            <person name="Brunke S."/>
            <person name="Costanzo M.C."/>
            <person name="Fitzpatrick D.A."/>
            <person name="de Groot P.W."/>
            <person name="Harris D."/>
            <person name="Hoyer L.L."/>
            <person name="Hube B."/>
            <person name="Klis F.M."/>
            <person name="Kodira C."/>
            <person name="Lennard N."/>
            <person name="Logue M.E."/>
            <person name="Martin R."/>
            <person name="Neiman A.M."/>
            <person name="Nikolaou E."/>
            <person name="Quail M.A."/>
            <person name="Quinn J."/>
            <person name="Santos M.C."/>
            <person name="Schmitzberger F.F."/>
            <person name="Sherlock G."/>
            <person name="Shah P."/>
            <person name="Silverstein K.A."/>
            <person name="Skrzypek M.S."/>
            <person name="Soll D."/>
            <person name="Staggs R."/>
            <person name="Stansfield I."/>
            <person name="Stumpf M.P."/>
            <person name="Sudbery P.E."/>
            <person name="Srikantha T."/>
            <person name="Zeng Q."/>
            <person name="Berman J."/>
            <person name="Berriman M."/>
            <person name="Heitman J."/>
            <person name="Gow N.A."/>
            <person name="Lorenz M.C."/>
            <person name="Birren B.W."/>
            <person name="Kellis M."/>
            <person name="Cuomo C.A."/>
        </authorList>
    </citation>
    <scope>NUCLEOTIDE SEQUENCE [LARGE SCALE GENOMIC DNA]</scope>
    <source>
        <strain evidence="5">ATCC MYA-3404 / T1</strain>
    </source>
</reference>
<gene>
    <name evidence="4" type="ORF">CTRG_04894</name>
</gene>
<protein>
    <recommendedName>
        <fullName evidence="6">Anaphase-promoting complex subunit 4 WD40 domain-containing protein</fullName>
    </recommendedName>
</protein>
<dbReference type="EMBL" id="GG692401">
    <property type="protein sequence ID" value="EER31164.1"/>
    <property type="molecule type" value="Genomic_DNA"/>
</dbReference>
<proteinExistence type="predicted"/>
<dbReference type="KEGG" id="ctp:CTRG_04894"/>
<accession>C5MFQ1</accession>
<dbReference type="HOGENOM" id="CLU_771588_0_0_1"/>
<evidence type="ECO:0000256" key="1">
    <source>
        <dbReference type="ARBA" id="ARBA00022574"/>
    </source>
</evidence>
<dbReference type="GeneID" id="8298897"/>
<dbReference type="SUPFAM" id="SSF50978">
    <property type="entry name" value="WD40 repeat-like"/>
    <property type="match status" value="1"/>
</dbReference>
<evidence type="ECO:0000313" key="4">
    <source>
        <dbReference type="EMBL" id="EER31164.1"/>
    </source>
</evidence>
<dbReference type="VEuPathDB" id="FungiDB:CTRG_04894"/>
<dbReference type="InterPro" id="IPR036322">
    <property type="entry name" value="WD40_repeat_dom_sf"/>
</dbReference>
<feature type="compositionally biased region" description="Basic and acidic residues" evidence="3">
    <location>
        <begin position="243"/>
        <end position="255"/>
    </location>
</feature>
<evidence type="ECO:0000256" key="3">
    <source>
        <dbReference type="SAM" id="MobiDB-lite"/>
    </source>
</evidence>
<dbReference type="OrthoDB" id="1068471at2759"/>